<dbReference type="Gramene" id="C.cajan_45402.t">
    <property type="protein sequence ID" value="C.cajan_45402.t"/>
    <property type="gene ID" value="C.cajan_45402"/>
</dbReference>
<comment type="similarity">
    <text evidence="2">Belongs to the 'GDSL' lipolytic enzyme family.</text>
</comment>
<dbReference type="Pfam" id="PF00657">
    <property type="entry name" value="Lipase_GDSL"/>
    <property type="match status" value="2"/>
</dbReference>
<keyword evidence="3" id="KW-0964">Secreted</keyword>
<dbReference type="GO" id="GO:0016788">
    <property type="term" value="F:hydrolase activity, acting on ester bonds"/>
    <property type="evidence" value="ECO:0007669"/>
    <property type="project" value="InterPro"/>
</dbReference>
<dbReference type="InterPro" id="IPR036514">
    <property type="entry name" value="SGNH_hydro_sf"/>
</dbReference>
<dbReference type="InterPro" id="IPR035669">
    <property type="entry name" value="SGNH_plant_lipase-like"/>
</dbReference>
<gene>
    <name evidence="9" type="ORF">KK1_047205</name>
</gene>
<dbReference type="Proteomes" id="UP000075243">
    <property type="component" value="Unassembled WGS sequence"/>
</dbReference>
<dbReference type="CDD" id="cd01837">
    <property type="entry name" value="SGNH_plant_lipase_like"/>
    <property type="match status" value="1"/>
</dbReference>
<feature type="chain" id="PRO_5007587452" evidence="8">
    <location>
        <begin position="24"/>
        <end position="543"/>
    </location>
</feature>
<dbReference type="PANTHER" id="PTHR45650:SF22">
    <property type="entry name" value="OS05G0419800 PROTEIN"/>
    <property type="match status" value="1"/>
</dbReference>
<dbReference type="FunFam" id="3.40.50.1110:FF:000003">
    <property type="entry name" value="GDSL esterase/lipase APG"/>
    <property type="match status" value="1"/>
</dbReference>
<keyword evidence="5" id="KW-0378">Hydrolase</keyword>
<sequence length="543" mass="60144">MAKFGLSPFLVVLMLLSGGAVKGQNGSGREMVPAMFIFGDSLIDNGNNNNIPSFAKANYYPYGIDFNGGPTGRFSNGYKLITHDSTVKKPLQKLYHNWICFEQVGRIPFDQQIRNFENTLNQLAGNLGAANMATALARCIFFVGMGSNDYLNNYLMPNYPTRNQYNGPQYADLLVQTYNQQLTRLYNLGARKFVIAGLGLMGCIPSILAQSTSGSCSEEVNLLVQPFNENVKNMLNNFNSNLPGARFIFADTVHMFQDILLNARSYAELLGLPLIPAYTEASGNQMLHGVNYASAAAGILDATGRNFVGRIPFDQQIRNFENTLNQLAGNLGAANMATALARCIFFVGMGSNDYLNNYLMPNYPTRNQYNGPQYADLLVQTYNQQLTRLYNLGARKFVIAGLGLMGCIPSILAQSTSGSCSEEVNLLVQPFNENVKNMLNNFNSNLPGARFIFADTVHMFQDILLNARSYGFTVINRGCCGIGRNRGQITCLPFQTPCPNRNQYVFWDAFHPTEAVNILMGRMAFNGNHNFVYPINIKQLAEL</sequence>
<dbReference type="AlphaFoldDB" id="A0A151QPG0"/>
<dbReference type="STRING" id="3821.A0A151QPG0"/>
<evidence type="ECO:0000256" key="3">
    <source>
        <dbReference type="ARBA" id="ARBA00022525"/>
    </source>
</evidence>
<keyword evidence="6" id="KW-0442">Lipid degradation</keyword>
<keyword evidence="10" id="KW-1185">Reference proteome</keyword>
<evidence type="ECO:0000256" key="1">
    <source>
        <dbReference type="ARBA" id="ARBA00004613"/>
    </source>
</evidence>
<organism evidence="9 10">
    <name type="scientific">Cajanus cajan</name>
    <name type="common">Pigeon pea</name>
    <name type="synonym">Cajanus indicus</name>
    <dbReference type="NCBI Taxonomy" id="3821"/>
    <lineage>
        <taxon>Eukaryota</taxon>
        <taxon>Viridiplantae</taxon>
        <taxon>Streptophyta</taxon>
        <taxon>Embryophyta</taxon>
        <taxon>Tracheophyta</taxon>
        <taxon>Spermatophyta</taxon>
        <taxon>Magnoliopsida</taxon>
        <taxon>eudicotyledons</taxon>
        <taxon>Gunneridae</taxon>
        <taxon>Pentapetalae</taxon>
        <taxon>rosids</taxon>
        <taxon>fabids</taxon>
        <taxon>Fabales</taxon>
        <taxon>Fabaceae</taxon>
        <taxon>Papilionoideae</taxon>
        <taxon>50 kb inversion clade</taxon>
        <taxon>NPAAA clade</taxon>
        <taxon>indigoferoid/millettioid clade</taxon>
        <taxon>Phaseoleae</taxon>
        <taxon>Cajanus</taxon>
    </lineage>
</organism>
<accession>A0A151QPG0</accession>
<protein>
    <submittedName>
        <fullName evidence="9">GDSL esterase/lipase At1g71691 family</fullName>
    </submittedName>
</protein>
<evidence type="ECO:0000313" key="9">
    <source>
        <dbReference type="EMBL" id="KYP32166.1"/>
    </source>
</evidence>
<keyword evidence="4 8" id="KW-0732">Signal</keyword>
<feature type="signal peptide" evidence="8">
    <location>
        <begin position="1"/>
        <end position="23"/>
    </location>
</feature>
<dbReference type="GO" id="GO:0016042">
    <property type="term" value="P:lipid catabolic process"/>
    <property type="evidence" value="ECO:0007669"/>
    <property type="project" value="UniProtKB-KW"/>
</dbReference>
<dbReference type="InterPro" id="IPR051238">
    <property type="entry name" value="GDSL_esterase/lipase"/>
</dbReference>
<evidence type="ECO:0000256" key="6">
    <source>
        <dbReference type="ARBA" id="ARBA00022963"/>
    </source>
</evidence>
<evidence type="ECO:0000256" key="7">
    <source>
        <dbReference type="ARBA" id="ARBA00023098"/>
    </source>
</evidence>
<dbReference type="Gene3D" id="3.40.50.1110">
    <property type="entry name" value="SGNH hydrolase"/>
    <property type="match status" value="2"/>
</dbReference>
<dbReference type="GO" id="GO:0005576">
    <property type="term" value="C:extracellular region"/>
    <property type="evidence" value="ECO:0007669"/>
    <property type="project" value="UniProtKB-SubCell"/>
</dbReference>
<dbReference type="EMBL" id="KQ485414">
    <property type="protein sequence ID" value="KYP32166.1"/>
    <property type="molecule type" value="Genomic_DNA"/>
</dbReference>
<comment type="subcellular location">
    <subcellularLocation>
        <location evidence="1">Secreted</location>
    </subcellularLocation>
</comment>
<reference evidence="9" key="1">
    <citation type="journal article" date="2012" name="Nat. Biotechnol.">
        <title>Draft genome sequence of pigeonpea (Cajanus cajan), an orphan legume crop of resource-poor farmers.</title>
        <authorList>
            <person name="Varshney R.K."/>
            <person name="Chen W."/>
            <person name="Li Y."/>
            <person name="Bharti A.K."/>
            <person name="Saxena R.K."/>
            <person name="Schlueter J.A."/>
            <person name="Donoghue M.T."/>
            <person name="Azam S."/>
            <person name="Fan G."/>
            <person name="Whaley A.M."/>
            <person name="Farmer A.D."/>
            <person name="Sheridan J."/>
            <person name="Iwata A."/>
            <person name="Tuteja R."/>
            <person name="Penmetsa R.V."/>
            <person name="Wu W."/>
            <person name="Upadhyaya H.D."/>
            <person name="Yang S.P."/>
            <person name="Shah T."/>
            <person name="Saxena K.B."/>
            <person name="Michael T."/>
            <person name="McCombie W.R."/>
            <person name="Yang B."/>
            <person name="Zhang G."/>
            <person name="Yang H."/>
            <person name="Wang J."/>
            <person name="Spillane C."/>
            <person name="Cook D.R."/>
            <person name="May G.D."/>
            <person name="Xu X."/>
            <person name="Jackson S.A."/>
        </authorList>
    </citation>
    <scope>NUCLEOTIDE SEQUENCE [LARGE SCALE GENOMIC DNA]</scope>
</reference>
<evidence type="ECO:0000256" key="5">
    <source>
        <dbReference type="ARBA" id="ARBA00022801"/>
    </source>
</evidence>
<proteinExistence type="inferred from homology"/>
<evidence type="ECO:0000256" key="8">
    <source>
        <dbReference type="SAM" id="SignalP"/>
    </source>
</evidence>
<name>A0A151QPG0_CAJCA</name>
<evidence type="ECO:0000256" key="4">
    <source>
        <dbReference type="ARBA" id="ARBA00022729"/>
    </source>
</evidence>
<dbReference type="PANTHER" id="PTHR45650">
    <property type="entry name" value="GDSL-LIKE LIPASE/ACYLHYDROLASE-RELATED"/>
    <property type="match status" value="1"/>
</dbReference>
<evidence type="ECO:0000256" key="2">
    <source>
        <dbReference type="ARBA" id="ARBA00008668"/>
    </source>
</evidence>
<dbReference type="InterPro" id="IPR001087">
    <property type="entry name" value="GDSL"/>
</dbReference>
<keyword evidence="7" id="KW-0443">Lipid metabolism</keyword>
<evidence type="ECO:0000313" key="10">
    <source>
        <dbReference type="Proteomes" id="UP000075243"/>
    </source>
</evidence>